<evidence type="ECO:0000313" key="14">
    <source>
        <dbReference type="Proteomes" id="UP000035642"/>
    </source>
</evidence>
<dbReference type="GO" id="GO:0004177">
    <property type="term" value="F:aminopeptidase activity"/>
    <property type="evidence" value="ECO:0007669"/>
    <property type="project" value="UniProtKB-KW"/>
</dbReference>
<dbReference type="SUPFAM" id="SSF53187">
    <property type="entry name" value="Zn-dependent exopeptidases"/>
    <property type="match status" value="1"/>
</dbReference>
<dbReference type="GO" id="GO:0008270">
    <property type="term" value="F:zinc ion binding"/>
    <property type="evidence" value="ECO:0007669"/>
    <property type="project" value="InterPro"/>
</dbReference>
<proteinExistence type="inferred from homology"/>
<dbReference type="Pfam" id="PF02127">
    <property type="entry name" value="Peptidase_M18"/>
    <property type="match status" value="2"/>
</dbReference>
<evidence type="ECO:0000256" key="4">
    <source>
        <dbReference type="ARBA" id="ARBA00011395"/>
    </source>
</evidence>
<accession>A0A0K0CXM1</accession>
<keyword evidence="14" id="KW-1185">Reference proteome</keyword>
<evidence type="ECO:0000256" key="3">
    <source>
        <dbReference type="ARBA" id="ARBA00008290"/>
    </source>
</evidence>
<comment type="cofactor">
    <cofactor evidence="2">
        <name>Zn(2+)</name>
        <dbReference type="ChEBI" id="CHEBI:29105"/>
    </cofactor>
</comment>
<dbReference type="AlphaFoldDB" id="A0A0K0CXM1"/>
<evidence type="ECO:0000256" key="1">
    <source>
        <dbReference type="ARBA" id="ARBA00001335"/>
    </source>
</evidence>
<dbReference type="WBParaSite" id="ACAC_0000233601-mRNA-1">
    <property type="protein sequence ID" value="ACAC_0000233601-mRNA-1"/>
    <property type="gene ID" value="ACAC_0000233601"/>
</dbReference>
<dbReference type="GO" id="GO:0008237">
    <property type="term" value="F:metallopeptidase activity"/>
    <property type="evidence" value="ECO:0007669"/>
    <property type="project" value="UniProtKB-KW"/>
</dbReference>
<evidence type="ECO:0000256" key="6">
    <source>
        <dbReference type="ARBA" id="ARBA00015118"/>
    </source>
</evidence>
<reference evidence="14" key="1">
    <citation type="submission" date="2012-09" db="EMBL/GenBank/DDBJ databases">
        <authorList>
            <person name="Martin A.A."/>
        </authorList>
    </citation>
    <scope>NUCLEOTIDE SEQUENCE</scope>
</reference>
<dbReference type="GO" id="GO:0005737">
    <property type="term" value="C:cytoplasm"/>
    <property type="evidence" value="ECO:0007669"/>
    <property type="project" value="UniProtKB-ARBA"/>
</dbReference>
<evidence type="ECO:0000256" key="11">
    <source>
        <dbReference type="ARBA" id="ARBA00022833"/>
    </source>
</evidence>
<dbReference type="STRING" id="6313.A0A0K0CXM1"/>
<evidence type="ECO:0000256" key="12">
    <source>
        <dbReference type="ARBA" id="ARBA00023049"/>
    </source>
</evidence>
<evidence type="ECO:0000256" key="10">
    <source>
        <dbReference type="ARBA" id="ARBA00022801"/>
    </source>
</evidence>
<dbReference type="SUPFAM" id="SSF101821">
    <property type="entry name" value="Aminopeptidase/glucanase lid domain"/>
    <property type="match status" value="1"/>
</dbReference>
<keyword evidence="11 13" id="KW-0862">Zinc</keyword>
<evidence type="ECO:0000256" key="2">
    <source>
        <dbReference type="ARBA" id="ARBA00001947"/>
    </source>
</evidence>
<keyword evidence="8 13" id="KW-0645">Protease</keyword>
<keyword evidence="7 13" id="KW-0031">Aminopeptidase</keyword>
<name>A0A0K0CXM1_ANGCA</name>
<evidence type="ECO:0000256" key="8">
    <source>
        <dbReference type="ARBA" id="ARBA00022670"/>
    </source>
</evidence>
<sequence>MVLGPLLPEIRREAEEFVSFLNKAVTPFHAVKECKERLQQSGFKEILEASDWDIRPGGKYFVTKRFKAIYGNRNNVFHCRNRSTIIAFAIGGEYVPGNGFSIVVGVSTYGGGIWRTWFDRDLAVAGEVFIRTGDTLSQRLVNIEQPILYIPSLAIHLTKDRDTFKCNTETELRPILETFASAGISTTKSSDKTNKDEARDPRDIVADHHSSFIELIAAAANTSPEQIVDLDLYLYDANPARIGGLREEFVVGARLDNLLGTYTAIQGLITSVKDDRLLRNDSNIRIVACFDNEEVGSQTAMGAQSSFTEYVLKRLNFGGQPHAFEQAIGRSVLISADQAHASHPNYADKHEDNHRPRFHDGVVVKVNVNQRYATTSTTHALLKQVAAEANVPLQRVVVRNDSPCGSTVGPILAARLGIQTIDVGCPQLAMHSIREMTDTSSISHAIRLYATFFNRMRYVLSSLL</sequence>
<organism evidence="14 15">
    <name type="scientific">Angiostrongylus cantonensis</name>
    <name type="common">Rat lungworm</name>
    <dbReference type="NCBI Taxonomy" id="6313"/>
    <lineage>
        <taxon>Eukaryota</taxon>
        <taxon>Metazoa</taxon>
        <taxon>Ecdysozoa</taxon>
        <taxon>Nematoda</taxon>
        <taxon>Chromadorea</taxon>
        <taxon>Rhabditida</taxon>
        <taxon>Rhabditina</taxon>
        <taxon>Rhabditomorpha</taxon>
        <taxon>Strongyloidea</taxon>
        <taxon>Metastrongylidae</taxon>
        <taxon>Angiostrongylus</taxon>
    </lineage>
</organism>
<keyword evidence="9 13" id="KW-0479">Metal-binding</keyword>
<evidence type="ECO:0000313" key="15">
    <source>
        <dbReference type="WBParaSite" id="ACAC_0000233601-mRNA-1"/>
    </source>
</evidence>
<dbReference type="Gene3D" id="3.40.630.10">
    <property type="entry name" value="Zn peptidases"/>
    <property type="match status" value="2"/>
</dbReference>
<evidence type="ECO:0000256" key="13">
    <source>
        <dbReference type="RuleBase" id="RU004386"/>
    </source>
</evidence>
<dbReference type="Gene3D" id="2.30.250.10">
    <property type="entry name" value="Aminopeptidase i, Domain 2"/>
    <property type="match status" value="1"/>
</dbReference>
<dbReference type="InterPro" id="IPR001948">
    <property type="entry name" value="Peptidase_M18"/>
</dbReference>
<dbReference type="NCBIfam" id="NF002759">
    <property type="entry name" value="PRK02813.1"/>
    <property type="match status" value="1"/>
</dbReference>
<dbReference type="Proteomes" id="UP000035642">
    <property type="component" value="Unassembled WGS sequence"/>
</dbReference>
<evidence type="ECO:0000256" key="5">
    <source>
        <dbReference type="ARBA" id="ARBA00011965"/>
    </source>
</evidence>
<dbReference type="PANTHER" id="PTHR28570">
    <property type="entry name" value="ASPARTYL AMINOPEPTIDASE"/>
    <property type="match status" value="1"/>
</dbReference>
<evidence type="ECO:0000256" key="7">
    <source>
        <dbReference type="ARBA" id="ARBA00022438"/>
    </source>
</evidence>
<comment type="subunit">
    <text evidence="4">Tetrahedron-shaped homododecamer built from six homodimers.</text>
</comment>
<reference evidence="15" key="2">
    <citation type="submission" date="2017-02" db="UniProtKB">
        <authorList>
            <consortium name="WormBaseParasite"/>
        </authorList>
    </citation>
    <scope>IDENTIFICATION</scope>
</reference>
<comment type="catalytic activity">
    <reaction evidence="1">
        <text>Release of an N-terminal aspartate or glutamate from a peptide, with a preference for aspartate.</text>
        <dbReference type="EC" id="3.4.11.21"/>
    </reaction>
</comment>
<dbReference type="PANTHER" id="PTHR28570:SF3">
    <property type="entry name" value="ASPARTYL AMINOPEPTIDASE"/>
    <property type="match status" value="1"/>
</dbReference>
<dbReference type="CDD" id="cd05658">
    <property type="entry name" value="M18_DAP"/>
    <property type="match status" value="1"/>
</dbReference>
<dbReference type="EC" id="3.4.11.21" evidence="5"/>
<dbReference type="PRINTS" id="PR00932">
    <property type="entry name" value="AMINO1PTASE"/>
</dbReference>
<keyword evidence="12 13" id="KW-0482">Metalloprotease</keyword>
<comment type="similarity">
    <text evidence="3 13">Belongs to the peptidase M18 family.</text>
</comment>
<dbReference type="InterPro" id="IPR023358">
    <property type="entry name" value="Peptidase_M18_dom2"/>
</dbReference>
<keyword evidence="10 13" id="KW-0378">Hydrolase</keyword>
<protein>
    <recommendedName>
        <fullName evidence="6">Aspartyl aminopeptidase</fullName>
        <ecNumber evidence="5">3.4.11.21</ecNumber>
    </recommendedName>
</protein>
<evidence type="ECO:0000256" key="9">
    <source>
        <dbReference type="ARBA" id="ARBA00022723"/>
    </source>
</evidence>
<dbReference type="GO" id="GO:0006508">
    <property type="term" value="P:proteolysis"/>
    <property type="evidence" value="ECO:0007669"/>
    <property type="project" value="UniProtKB-KW"/>
</dbReference>